<evidence type="ECO:0000313" key="2">
    <source>
        <dbReference type="EMBL" id="SMF93594.1"/>
    </source>
</evidence>
<keyword evidence="2" id="KW-0808">Transferase</keyword>
<dbReference type="Pfam" id="PF13439">
    <property type="entry name" value="Glyco_transf_4"/>
    <property type="match status" value="1"/>
</dbReference>
<dbReference type="PANTHER" id="PTHR12526">
    <property type="entry name" value="GLYCOSYLTRANSFERASE"/>
    <property type="match status" value="1"/>
</dbReference>
<feature type="domain" description="Glycosyltransferase subfamily 4-like N-terminal" evidence="1">
    <location>
        <begin position="17"/>
        <end position="177"/>
    </location>
</feature>
<organism evidence="2 3">
    <name type="scientific">Methylomagnum ishizawai</name>
    <dbReference type="NCBI Taxonomy" id="1760988"/>
    <lineage>
        <taxon>Bacteria</taxon>
        <taxon>Pseudomonadati</taxon>
        <taxon>Pseudomonadota</taxon>
        <taxon>Gammaproteobacteria</taxon>
        <taxon>Methylococcales</taxon>
        <taxon>Methylococcaceae</taxon>
        <taxon>Methylomagnum</taxon>
    </lineage>
</organism>
<sequence>MTPEQRLAVLISFSGAGGVERMVLNLLPAILRQGIAVDLLAILRQPVPDLVRIEGSGLRLFDLGVGHTTLAVPALVRYLKTERPAALLAAKDRAIRAAVLAKALSGVETRLVGRLGTNLSAAQEGKPAWQRWLRTQPMRWVYPRVDRVVAVSTGVAEDTVRLTGLPASRVVVVRNPVITPDMADKAAEPVEHPWFADKTCPLILGAGRLTRQKDFDTLIQAFGQVRAQRECRLMVLGEGKLRGDLERRVRELGLETSVALPGHVRNPYAHLAKADLFVLSSRWEGSCNVLTEAMALGTPVVSTDCPSGSAEILGGGRYGPLVPVGDVDQLADAMLYALDHPTAPDSLKAAVAEYNAEHSARRYLEILGFAPREENTPATANAA</sequence>
<protein>
    <submittedName>
        <fullName evidence="2">Glycosyltransferase involved in cell wall bisynthesis</fullName>
    </submittedName>
</protein>
<evidence type="ECO:0000313" key="3">
    <source>
        <dbReference type="Proteomes" id="UP000192923"/>
    </source>
</evidence>
<dbReference type="OrthoDB" id="9792269at2"/>
<gene>
    <name evidence="2" type="ORF">SAMN02949497_0881</name>
</gene>
<evidence type="ECO:0000259" key="1">
    <source>
        <dbReference type="Pfam" id="PF13439"/>
    </source>
</evidence>
<accession>A0A1Y6CZM3</accession>
<dbReference type="EMBL" id="FXAM01000001">
    <property type="protein sequence ID" value="SMF93594.1"/>
    <property type="molecule type" value="Genomic_DNA"/>
</dbReference>
<dbReference type="AlphaFoldDB" id="A0A1Y6CZM3"/>
<dbReference type="Proteomes" id="UP000192923">
    <property type="component" value="Unassembled WGS sequence"/>
</dbReference>
<dbReference type="SUPFAM" id="SSF53756">
    <property type="entry name" value="UDP-Glycosyltransferase/glycogen phosphorylase"/>
    <property type="match status" value="1"/>
</dbReference>
<dbReference type="Gene3D" id="3.40.50.2000">
    <property type="entry name" value="Glycogen Phosphorylase B"/>
    <property type="match status" value="2"/>
</dbReference>
<dbReference type="InterPro" id="IPR028098">
    <property type="entry name" value="Glyco_trans_4-like_N"/>
</dbReference>
<reference evidence="2 3" key="1">
    <citation type="submission" date="2016-12" db="EMBL/GenBank/DDBJ databases">
        <authorList>
            <person name="Song W.-J."/>
            <person name="Kurnit D.M."/>
        </authorList>
    </citation>
    <scope>NUCLEOTIDE SEQUENCE [LARGE SCALE GENOMIC DNA]</scope>
    <source>
        <strain evidence="2 3">175</strain>
    </source>
</reference>
<dbReference type="RefSeq" id="WP_085210301.1">
    <property type="nucleotide sequence ID" value="NZ_FXAM01000001.1"/>
</dbReference>
<proteinExistence type="predicted"/>
<dbReference type="Pfam" id="PF13692">
    <property type="entry name" value="Glyco_trans_1_4"/>
    <property type="match status" value="1"/>
</dbReference>
<dbReference type="PANTHER" id="PTHR12526:SF630">
    <property type="entry name" value="GLYCOSYLTRANSFERASE"/>
    <property type="match status" value="1"/>
</dbReference>
<name>A0A1Y6CZM3_9GAMM</name>
<dbReference type="CDD" id="cd03811">
    <property type="entry name" value="GT4_GT28_WabH-like"/>
    <property type="match status" value="1"/>
</dbReference>
<keyword evidence="3" id="KW-1185">Reference proteome</keyword>
<dbReference type="GO" id="GO:0016757">
    <property type="term" value="F:glycosyltransferase activity"/>
    <property type="evidence" value="ECO:0007669"/>
    <property type="project" value="UniProtKB-ARBA"/>
</dbReference>
<dbReference type="STRING" id="1760988.SAMN02949497_0881"/>